<protein>
    <submittedName>
        <fullName evidence="2">OLC1v1022736C1</fullName>
    </submittedName>
</protein>
<feature type="compositionally biased region" description="Polar residues" evidence="1">
    <location>
        <begin position="1"/>
        <end position="14"/>
    </location>
</feature>
<feature type="compositionally biased region" description="Acidic residues" evidence="1">
    <location>
        <begin position="308"/>
        <end position="317"/>
    </location>
</feature>
<keyword evidence="3" id="KW-1185">Reference proteome</keyword>
<dbReference type="AlphaFoldDB" id="A0AAV1C152"/>
<gene>
    <name evidence="2" type="ORF">OLC1_LOCUS1000</name>
</gene>
<feature type="compositionally biased region" description="Basic residues" evidence="1">
    <location>
        <begin position="18"/>
        <end position="27"/>
    </location>
</feature>
<dbReference type="Proteomes" id="UP001161247">
    <property type="component" value="Chromosome 1"/>
</dbReference>
<dbReference type="PANTHER" id="PTHR34682">
    <property type="entry name" value="AT HOOK MOTIF-CONTAINING PROTEIN"/>
    <property type="match status" value="1"/>
</dbReference>
<dbReference type="PANTHER" id="PTHR34682:SF1">
    <property type="entry name" value="PROTEIN METABOLIC NETWORK MODULATOR 1"/>
    <property type="match status" value="1"/>
</dbReference>
<accession>A0AAV1C152</accession>
<evidence type="ECO:0000313" key="2">
    <source>
        <dbReference type="EMBL" id="CAI9088419.1"/>
    </source>
</evidence>
<organism evidence="2 3">
    <name type="scientific">Oldenlandia corymbosa var. corymbosa</name>
    <dbReference type="NCBI Taxonomy" id="529605"/>
    <lineage>
        <taxon>Eukaryota</taxon>
        <taxon>Viridiplantae</taxon>
        <taxon>Streptophyta</taxon>
        <taxon>Embryophyta</taxon>
        <taxon>Tracheophyta</taxon>
        <taxon>Spermatophyta</taxon>
        <taxon>Magnoliopsida</taxon>
        <taxon>eudicotyledons</taxon>
        <taxon>Gunneridae</taxon>
        <taxon>Pentapetalae</taxon>
        <taxon>asterids</taxon>
        <taxon>lamiids</taxon>
        <taxon>Gentianales</taxon>
        <taxon>Rubiaceae</taxon>
        <taxon>Rubioideae</taxon>
        <taxon>Spermacoceae</taxon>
        <taxon>Hedyotis-Oldenlandia complex</taxon>
        <taxon>Oldenlandia</taxon>
    </lineage>
</organism>
<reference evidence="2" key="1">
    <citation type="submission" date="2023-03" db="EMBL/GenBank/DDBJ databases">
        <authorList>
            <person name="Julca I."/>
        </authorList>
    </citation>
    <scope>NUCLEOTIDE SEQUENCE</scope>
</reference>
<evidence type="ECO:0000313" key="3">
    <source>
        <dbReference type="Proteomes" id="UP001161247"/>
    </source>
</evidence>
<dbReference type="EMBL" id="OX459118">
    <property type="protein sequence ID" value="CAI9088419.1"/>
    <property type="molecule type" value="Genomic_DNA"/>
</dbReference>
<dbReference type="InterPro" id="IPR045881">
    <property type="entry name" value="MNM1-like"/>
</dbReference>
<feature type="region of interest" description="Disordered" evidence="1">
    <location>
        <begin position="1"/>
        <end position="43"/>
    </location>
</feature>
<feature type="compositionally biased region" description="Polar residues" evidence="1">
    <location>
        <begin position="332"/>
        <end position="349"/>
    </location>
</feature>
<feature type="compositionally biased region" description="Basic and acidic residues" evidence="1">
    <location>
        <begin position="378"/>
        <end position="395"/>
    </location>
</feature>
<proteinExistence type="predicted"/>
<feature type="compositionally biased region" description="Polar residues" evidence="1">
    <location>
        <begin position="282"/>
        <end position="307"/>
    </location>
</feature>
<name>A0AAV1C152_OLDCO</name>
<evidence type="ECO:0000256" key="1">
    <source>
        <dbReference type="SAM" id="MobiDB-lite"/>
    </source>
</evidence>
<sequence length="395" mass="41844">MSLAIQTESSNASQVLPAKRRRGRPRKDRSLNQMGVAPVPPGFERLIGSRSRQSDTIDNKDGMVGQEVTGVIEASFDAGYLLAVRVGNSRTILRGVVFKPGDYTPVTSHNDVAPGAQMINRAAVNLPLHNQTQTNLSSIDRNGLYQASPQSASTVISKGKSVSLTAGPIITQVGARGNVVPVVLQPLGPSNGAPPVNPVNMDASASDGKDVVAAEPLAMFIPPAASASARQFQVTTNQPVPIQVQVQAGNQFPAGGAPIHTDSYNSKNNEVPSVMKEVAESQEVNPSAPSLEEQVTASQGSSESSEMNLDDDDEEDSSAGTSNTESDREVSYINSSSVPNLSTNHTTGRMTELLQALQETYENQKSRPVPFTNSGADAQEKENSEINPENERIDG</sequence>
<feature type="region of interest" description="Disordered" evidence="1">
    <location>
        <begin position="276"/>
        <end position="395"/>
    </location>
</feature>